<evidence type="ECO:0000259" key="2">
    <source>
        <dbReference type="PROSITE" id="PS50206"/>
    </source>
</evidence>
<dbReference type="PROSITE" id="PS50206">
    <property type="entry name" value="RHODANESE_3"/>
    <property type="match status" value="1"/>
</dbReference>
<reference evidence="3 4" key="1">
    <citation type="submission" date="2019-03" db="EMBL/GenBank/DDBJ databases">
        <title>Genomic Encyclopedia of Type Strains, Phase IV (KMG-IV): sequencing the most valuable type-strain genomes for metagenomic binning, comparative biology and taxonomic classification.</title>
        <authorList>
            <person name="Goeker M."/>
        </authorList>
    </citation>
    <scope>NUCLEOTIDE SEQUENCE [LARGE SCALE GENOMIC DNA]</scope>
    <source>
        <strain evidence="3 4">DSM 28679</strain>
    </source>
</reference>
<protein>
    <submittedName>
        <fullName evidence="3">Rhodanese-related sulfurtransferase</fullName>
    </submittedName>
</protein>
<dbReference type="InterPro" id="IPR050229">
    <property type="entry name" value="GlpE_sulfurtransferase"/>
</dbReference>
<dbReference type="GO" id="GO:0016740">
    <property type="term" value="F:transferase activity"/>
    <property type="evidence" value="ECO:0007669"/>
    <property type="project" value="UniProtKB-KW"/>
</dbReference>
<keyword evidence="1" id="KW-0812">Transmembrane</keyword>
<dbReference type="AlphaFoldDB" id="A0A4R6TWH5"/>
<dbReference type="Proteomes" id="UP000294575">
    <property type="component" value="Unassembled WGS sequence"/>
</dbReference>
<accession>A0A4R6TWH5</accession>
<name>A0A4R6TWH5_9GAMM</name>
<dbReference type="SUPFAM" id="SSF52821">
    <property type="entry name" value="Rhodanese/Cell cycle control phosphatase"/>
    <property type="match status" value="1"/>
</dbReference>
<organism evidence="3 4">
    <name type="scientific">Thiopseudomonas denitrificans</name>
    <dbReference type="NCBI Taxonomy" id="1501432"/>
    <lineage>
        <taxon>Bacteria</taxon>
        <taxon>Pseudomonadati</taxon>
        <taxon>Pseudomonadota</taxon>
        <taxon>Gammaproteobacteria</taxon>
        <taxon>Pseudomonadales</taxon>
        <taxon>Pseudomonadaceae</taxon>
        <taxon>Thiopseudomonas</taxon>
    </lineage>
</organism>
<keyword evidence="3" id="KW-0808">Transferase</keyword>
<evidence type="ECO:0000313" key="3">
    <source>
        <dbReference type="EMBL" id="TDQ37082.1"/>
    </source>
</evidence>
<dbReference type="PANTHER" id="PTHR43031">
    <property type="entry name" value="FAD-DEPENDENT OXIDOREDUCTASE"/>
    <property type="match status" value="1"/>
</dbReference>
<dbReference type="OrthoDB" id="9808735at2"/>
<dbReference type="CDD" id="cd00158">
    <property type="entry name" value="RHOD"/>
    <property type="match status" value="1"/>
</dbReference>
<dbReference type="Pfam" id="PF00581">
    <property type="entry name" value="Rhodanese"/>
    <property type="match status" value="1"/>
</dbReference>
<evidence type="ECO:0000256" key="1">
    <source>
        <dbReference type="SAM" id="Phobius"/>
    </source>
</evidence>
<dbReference type="EMBL" id="SNYK01000009">
    <property type="protein sequence ID" value="TDQ37082.1"/>
    <property type="molecule type" value="Genomic_DNA"/>
</dbReference>
<feature type="domain" description="Rhodanese" evidence="2">
    <location>
        <begin position="47"/>
        <end position="136"/>
    </location>
</feature>
<dbReference type="Gene3D" id="3.40.250.10">
    <property type="entry name" value="Rhodanese-like domain"/>
    <property type="match status" value="1"/>
</dbReference>
<dbReference type="InterPro" id="IPR001763">
    <property type="entry name" value="Rhodanese-like_dom"/>
</dbReference>
<sequence>MDRLIEFVGNHYLLSSAFVVLAIALLLYETRRSGKSLSSRELTSLVNADQAIVLDIRQGKDFSAGHIVDSVNIPRDKLAARIGELDRFRDKTIVVVCDSGMTAGPACTQLREAGFTAARLSGGINGWRGDNLPTVKAK</sequence>
<feature type="transmembrane region" description="Helical" evidence="1">
    <location>
        <begin position="12"/>
        <end position="30"/>
    </location>
</feature>
<comment type="caution">
    <text evidence="3">The sequence shown here is derived from an EMBL/GenBank/DDBJ whole genome shotgun (WGS) entry which is preliminary data.</text>
</comment>
<gene>
    <name evidence="3" type="ORF">DFQ45_10982</name>
</gene>
<keyword evidence="1" id="KW-1133">Transmembrane helix</keyword>
<dbReference type="PANTHER" id="PTHR43031:SF18">
    <property type="entry name" value="RHODANESE-RELATED SULFURTRANSFERASES"/>
    <property type="match status" value="1"/>
</dbReference>
<evidence type="ECO:0000313" key="4">
    <source>
        <dbReference type="Proteomes" id="UP000294575"/>
    </source>
</evidence>
<dbReference type="InterPro" id="IPR036873">
    <property type="entry name" value="Rhodanese-like_dom_sf"/>
</dbReference>
<proteinExistence type="predicted"/>
<dbReference type="RefSeq" id="WP_101497036.1">
    <property type="nucleotide sequence ID" value="NZ_LNJZ01000008.1"/>
</dbReference>
<keyword evidence="4" id="KW-1185">Reference proteome</keyword>
<keyword evidence="1" id="KW-0472">Membrane</keyword>
<dbReference type="SMART" id="SM00450">
    <property type="entry name" value="RHOD"/>
    <property type="match status" value="1"/>
</dbReference>